<protein>
    <submittedName>
        <fullName evidence="1">Uncharacterized protein</fullName>
    </submittedName>
</protein>
<proteinExistence type="predicted"/>
<evidence type="ECO:0000313" key="2">
    <source>
        <dbReference type="Proteomes" id="UP000054563"/>
    </source>
</evidence>
<sequence length="99" mass="11022">MSAEGMYSIMSHLPGVPGFCDCERCCHDKVMWLWVQRTQTLGKPTPVWRLTHPRLDDGIESRGRLASWPVARHVVVNDPAVGVWEAVGEMAALSPPRLA</sequence>
<organism evidence="1 2">
    <name type="scientific">Coccidioides immitis H538.4</name>
    <dbReference type="NCBI Taxonomy" id="396776"/>
    <lineage>
        <taxon>Eukaryota</taxon>
        <taxon>Fungi</taxon>
        <taxon>Dikarya</taxon>
        <taxon>Ascomycota</taxon>
        <taxon>Pezizomycotina</taxon>
        <taxon>Eurotiomycetes</taxon>
        <taxon>Eurotiomycetidae</taxon>
        <taxon>Onygenales</taxon>
        <taxon>Onygenaceae</taxon>
        <taxon>Coccidioides</taxon>
    </lineage>
</organism>
<gene>
    <name evidence="1" type="ORF">CIHG_00548</name>
</gene>
<evidence type="ECO:0000313" key="1">
    <source>
        <dbReference type="EMBL" id="KMU82766.1"/>
    </source>
</evidence>
<dbReference type="Proteomes" id="UP000054563">
    <property type="component" value="Unassembled WGS sequence"/>
</dbReference>
<name>A0A0J8RDX1_COCIT</name>
<dbReference type="AlphaFoldDB" id="A0A0J8RDX1"/>
<reference evidence="2" key="1">
    <citation type="journal article" date="2010" name="Genome Res.">
        <title>Population genomic sequencing of Coccidioides fungi reveals recent hybridization and transposon control.</title>
        <authorList>
            <person name="Neafsey D.E."/>
            <person name="Barker B.M."/>
            <person name="Sharpton T.J."/>
            <person name="Stajich J.E."/>
            <person name="Park D.J."/>
            <person name="Whiston E."/>
            <person name="Hung C.-Y."/>
            <person name="McMahan C."/>
            <person name="White J."/>
            <person name="Sykes S."/>
            <person name="Heiman D."/>
            <person name="Young S."/>
            <person name="Zeng Q."/>
            <person name="Abouelleil A."/>
            <person name="Aftuck L."/>
            <person name="Bessette D."/>
            <person name="Brown A."/>
            <person name="FitzGerald M."/>
            <person name="Lui A."/>
            <person name="Macdonald J.P."/>
            <person name="Priest M."/>
            <person name="Orbach M.J."/>
            <person name="Galgiani J.N."/>
            <person name="Kirkland T.N."/>
            <person name="Cole G.T."/>
            <person name="Birren B.W."/>
            <person name="Henn M.R."/>
            <person name="Taylor J.W."/>
            <person name="Rounsley S.D."/>
        </authorList>
    </citation>
    <scope>NUCLEOTIDE SEQUENCE [LARGE SCALE GENOMIC DNA]</scope>
    <source>
        <strain evidence="2">H538.4</strain>
    </source>
</reference>
<accession>A0A0J8RDX1</accession>
<dbReference type="VEuPathDB" id="FungiDB:CIHG_00548"/>
<dbReference type="EMBL" id="DS016981">
    <property type="protein sequence ID" value="KMU82766.1"/>
    <property type="molecule type" value="Genomic_DNA"/>
</dbReference>